<dbReference type="AlphaFoldDB" id="A0AAX6N037"/>
<dbReference type="InterPro" id="IPR014729">
    <property type="entry name" value="Rossmann-like_a/b/a_fold"/>
</dbReference>
<dbReference type="InterPro" id="IPR017932">
    <property type="entry name" value="GATase_2_dom"/>
</dbReference>
<evidence type="ECO:0000259" key="4">
    <source>
        <dbReference type="PROSITE" id="PS51278"/>
    </source>
</evidence>
<dbReference type="InterPro" id="IPR029055">
    <property type="entry name" value="Ntn_hydrolases_N"/>
</dbReference>
<name>A0AAX6N037_9PEZI</name>
<dbReference type="PANTHER" id="PTHR45937">
    <property type="entry name" value="ASPARAGINE SYNTHETASE DOMAIN-CONTAINING PROTEIN 1"/>
    <property type="match status" value="1"/>
</dbReference>
<protein>
    <recommendedName>
        <fullName evidence="4">Glutamine amidotransferase type-2 domain-containing protein</fullName>
    </recommendedName>
</protein>
<evidence type="ECO:0000313" key="5">
    <source>
        <dbReference type="EMBL" id="KAK6958229.1"/>
    </source>
</evidence>
<comment type="caution">
    <text evidence="5">The sequence shown here is derived from an EMBL/GenBank/DDBJ whole genome shotgun (WGS) entry which is preliminary data.</text>
</comment>
<gene>
    <name evidence="5" type="ORF">Daesc_001024</name>
</gene>
<dbReference type="Pfam" id="PF13537">
    <property type="entry name" value="GATase_7"/>
    <property type="match status" value="1"/>
</dbReference>
<dbReference type="SUPFAM" id="SSF52402">
    <property type="entry name" value="Adenine nucleotide alpha hydrolases-like"/>
    <property type="match status" value="1"/>
</dbReference>
<evidence type="ECO:0000256" key="3">
    <source>
        <dbReference type="ARBA" id="ARBA00022962"/>
    </source>
</evidence>
<dbReference type="CDD" id="cd03766">
    <property type="entry name" value="Gn_AT_II_novel"/>
    <property type="match status" value="1"/>
</dbReference>
<dbReference type="Pfam" id="PF00733">
    <property type="entry name" value="Asn_synthase"/>
    <property type="match status" value="2"/>
</dbReference>
<keyword evidence="1" id="KW-0028">Amino-acid biosynthesis</keyword>
<reference evidence="5 6" key="1">
    <citation type="journal article" date="2024" name="Front Chem Biol">
        <title>Unveiling the potential of Daldinia eschscholtzii MFLUCC 19-0629 through bioactivity and bioinformatics studies for enhanced sustainable agriculture production.</title>
        <authorList>
            <person name="Brooks S."/>
            <person name="Weaver J.A."/>
            <person name="Klomchit A."/>
            <person name="Alharthi S.A."/>
            <person name="Onlamun T."/>
            <person name="Nurani R."/>
            <person name="Vong T.K."/>
            <person name="Alberti F."/>
            <person name="Greco C."/>
        </authorList>
    </citation>
    <scope>NUCLEOTIDE SEQUENCE [LARGE SCALE GENOMIC DNA]</scope>
    <source>
        <strain evidence="5">MFLUCC 19-0629</strain>
    </source>
</reference>
<dbReference type="PANTHER" id="PTHR45937:SF1">
    <property type="entry name" value="ASPARAGINE SYNTHETASE DOMAIN-CONTAINING PROTEIN 1"/>
    <property type="match status" value="1"/>
</dbReference>
<dbReference type="Gene3D" id="3.60.20.10">
    <property type="entry name" value="Glutamine Phosphoribosylpyrophosphate, subunit 1, domain 1"/>
    <property type="match status" value="1"/>
</dbReference>
<dbReference type="InterPro" id="IPR001962">
    <property type="entry name" value="Asn_synthase"/>
</dbReference>
<dbReference type="InterPro" id="IPR051857">
    <property type="entry name" value="Asn_synthetase_domain"/>
</dbReference>
<keyword evidence="6" id="KW-1185">Reference proteome</keyword>
<evidence type="ECO:0000256" key="2">
    <source>
        <dbReference type="ARBA" id="ARBA00022888"/>
    </source>
</evidence>
<sequence>MCGVHGVVSTAALPSISQELKNLLSNRGPDHFGQVYRELPFEDGESVIHLNLTSTVLALRGDHVAKQPLESPVTGSVLCWNGEAWRIDGQPISSKNDGELILAKLDTIDASSPESRESHILGVLRSIEGPFAFLFYDTQDKRLYFGRDRLGRRSLLSNQAEDDNTISFSSIADVPTTGWKEVNADGIYSLNLATRLATPGGLKLDTHLTRYDWVTSGGKTCIGNFNMTLPPPDHKLDFSSLSVDLLKHWLCESLKLRVLNIPEPPNSLTEIDVRVAVLFSGGLDSTTLARLANDLVPSDQGIDLINVAFENPRQVSNDKTLPHLDVKDMYEACPDRKTGRKAFAELKAACPTRHWRFIAVNVSFEEAMSHKERVVSLMYPHNTEMDLSIALALYFSARGIGYAYTDTWEWQPDPPSVTSPVRVLLSGLGADELFGGYSRHEIAFKAGGYPRLLEELKLDIGRIGQRNLGRDDRAMAHWGKEIRHPFLDEELVRFAISTPVWEKCDFQNPFHPAVIDPAKRVLRLMADKLGLPIIAREKKRAIQFGSRTANIESRTGKRRGTAAITEVV</sequence>
<dbReference type="CDD" id="cd01991">
    <property type="entry name" value="Asn_synthase_B_C"/>
    <property type="match status" value="1"/>
</dbReference>
<dbReference type="SUPFAM" id="SSF56235">
    <property type="entry name" value="N-terminal nucleophile aminohydrolases (Ntn hydrolases)"/>
    <property type="match status" value="1"/>
</dbReference>
<dbReference type="EMBL" id="JBANMG010000001">
    <property type="protein sequence ID" value="KAK6958229.1"/>
    <property type="molecule type" value="Genomic_DNA"/>
</dbReference>
<evidence type="ECO:0000256" key="1">
    <source>
        <dbReference type="ARBA" id="ARBA00022605"/>
    </source>
</evidence>
<organism evidence="5 6">
    <name type="scientific">Daldinia eschscholtzii</name>
    <dbReference type="NCBI Taxonomy" id="292717"/>
    <lineage>
        <taxon>Eukaryota</taxon>
        <taxon>Fungi</taxon>
        <taxon>Dikarya</taxon>
        <taxon>Ascomycota</taxon>
        <taxon>Pezizomycotina</taxon>
        <taxon>Sordariomycetes</taxon>
        <taxon>Xylariomycetidae</taxon>
        <taxon>Xylariales</taxon>
        <taxon>Hypoxylaceae</taxon>
        <taxon>Daldinia</taxon>
    </lineage>
</organism>
<dbReference type="PROSITE" id="PS51278">
    <property type="entry name" value="GATASE_TYPE_2"/>
    <property type="match status" value="1"/>
</dbReference>
<dbReference type="GO" id="GO:0006529">
    <property type="term" value="P:asparagine biosynthetic process"/>
    <property type="evidence" value="ECO:0007669"/>
    <property type="project" value="UniProtKB-KW"/>
</dbReference>
<dbReference type="Gene3D" id="3.40.50.620">
    <property type="entry name" value="HUPs"/>
    <property type="match status" value="1"/>
</dbReference>
<feature type="domain" description="Glutamine amidotransferase type-2" evidence="4">
    <location>
        <begin position="2"/>
        <end position="193"/>
    </location>
</feature>
<evidence type="ECO:0000313" key="6">
    <source>
        <dbReference type="Proteomes" id="UP001369815"/>
    </source>
</evidence>
<accession>A0AAX6N037</accession>
<keyword evidence="2" id="KW-0061">Asparagine biosynthesis</keyword>
<proteinExistence type="predicted"/>
<dbReference type="Proteomes" id="UP001369815">
    <property type="component" value="Unassembled WGS sequence"/>
</dbReference>
<dbReference type="GO" id="GO:0004066">
    <property type="term" value="F:asparagine synthase (glutamine-hydrolyzing) activity"/>
    <property type="evidence" value="ECO:0007669"/>
    <property type="project" value="InterPro"/>
</dbReference>
<keyword evidence="3" id="KW-0315">Glutamine amidotransferase</keyword>